<dbReference type="EMBL" id="CADCXU010032695">
    <property type="protein sequence ID" value="CAB0018357.1"/>
    <property type="molecule type" value="Genomic_DNA"/>
</dbReference>
<name>A0A6H5HTR7_9HEMI</name>
<evidence type="ECO:0000313" key="2">
    <source>
        <dbReference type="Proteomes" id="UP000479000"/>
    </source>
</evidence>
<dbReference type="NCBIfam" id="TIGR02170">
    <property type="entry name" value="thyX"/>
    <property type="match status" value="1"/>
</dbReference>
<keyword evidence="2" id="KW-1185">Reference proteome</keyword>
<organism evidence="1 2">
    <name type="scientific">Nesidiocoris tenuis</name>
    <dbReference type="NCBI Taxonomy" id="355587"/>
    <lineage>
        <taxon>Eukaryota</taxon>
        <taxon>Metazoa</taxon>
        <taxon>Ecdysozoa</taxon>
        <taxon>Arthropoda</taxon>
        <taxon>Hexapoda</taxon>
        <taxon>Insecta</taxon>
        <taxon>Pterygota</taxon>
        <taxon>Neoptera</taxon>
        <taxon>Paraneoptera</taxon>
        <taxon>Hemiptera</taxon>
        <taxon>Heteroptera</taxon>
        <taxon>Panheteroptera</taxon>
        <taxon>Cimicomorpha</taxon>
        <taxon>Miridae</taxon>
        <taxon>Dicyphina</taxon>
        <taxon>Nesidiocoris</taxon>
    </lineage>
</organism>
<dbReference type="CDD" id="cd20175">
    <property type="entry name" value="ThyX"/>
    <property type="match status" value="1"/>
</dbReference>
<dbReference type="GO" id="GO:0006231">
    <property type="term" value="P:dTMP biosynthetic process"/>
    <property type="evidence" value="ECO:0007669"/>
    <property type="project" value="InterPro"/>
</dbReference>
<dbReference type="GO" id="GO:0070402">
    <property type="term" value="F:NADPH binding"/>
    <property type="evidence" value="ECO:0007669"/>
    <property type="project" value="TreeGrafter"/>
</dbReference>
<dbReference type="InterPro" id="IPR003669">
    <property type="entry name" value="Thymidylate_synthase_ThyX"/>
</dbReference>
<accession>A0A6H5HTR7</accession>
<dbReference type="Pfam" id="PF02511">
    <property type="entry name" value="Thy1"/>
    <property type="match status" value="1"/>
</dbReference>
<evidence type="ECO:0000313" key="1">
    <source>
        <dbReference type="EMBL" id="CAB0018357.1"/>
    </source>
</evidence>
<proteinExistence type="predicted"/>
<dbReference type="SUPFAM" id="SSF69796">
    <property type="entry name" value="Thymidylate synthase-complementing protein Thy1"/>
    <property type="match status" value="1"/>
</dbReference>
<dbReference type="Gene3D" id="3.30.1360.170">
    <property type="match status" value="1"/>
</dbReference>
<protein>
    <submittedName>
        <fullName evidence="1">Uncharacterized protein</fullName>
    </submittedName>
</protein>
<dbReference type="GO" id="GO:0050660">
    <property type="term" value="F:flavin adenine dinucleotide binding"/>
    <property type="evidence" value="ECO:0007669"/>
    <property type="project" value="InterPro"/>
</dbReference>
<sequence length="255" mass="28861">MSQQSAIYVDHMGTDKSVVNAARLSFGVGAVKPADEPLVQKDINLIKFLAYGLRTEERDKVIDYIARGFDGEDYDGIGDALELYNQIRHQAIHWTPFAHTSISVSMKAPIPIRTQCFKHKQGFVENEESRRYITSTPEIFIPEFREKPEGSIKQGSGGKHEAADYWKHQYIAQTNQAVALYERMLSDDVAPEQARLVLPQGAMVNWLWTGNLFAYANFYNKRSDPHAQGENQELAELVKAVVEPLYPVSWAALTR</sequence>
<dbReference type="PROSITE" id="PS51331">
    <property type="entry name" value="THYX"/>
    <property type="match status" value="1"/>
</dbReference>
<dbReference type="PANTHER" id="PTHR34934:SF1">
    <property type="entry name" value="FLAVIN-DEPENDENT THYMIDYLATE SYNTHASE"/>
    <property type="match status" value="1"/>
</dbReference>
<dbReference type="Proteomes" id="UP000479000">
    <property type="component" value="Unassembled WGS sequence"/>
</dbReference>
<dbReference type="InterPro" id="IPR036098">
    <property type="entry name" value="Thymidylate_synthase_ThyX_sf"/>
</dbReference>
<dbReference type="OrthoDB" id="10258298at2759"/>
<dbReference type="GO" id="GO:0004799">
    <property type="term" value="F:thymidylate synthase activity"/>
    <property type="evidence" value="ECO:0007669"/>
    <property type="project" value="TreeGrafter"/>
</dbReference>
<dbReference type="GO" id="GO:0050797">
    <property type="term" value="F:thymidylate synthase (FAD) activity"/>
    <property type="evidence" value="ECO:0007669"/>
    <property type="project" value="InterPro"/>
</dbReference>
<dbReference type="AlphaFoldDB" id="A0A6H5HTR7"/>
<gene>
    <name evidence="1" type="ORF">NTEN_LOCUS22266</name>
</gene>
<dbReference type="PANTHER" id="PTHR34934">
    <property type="entry name" value="FLAVIN-DEPENDENT THYMIDYLATE SYNTHASE"/>
    <property type="match status" value="1"/>
</dbReference>
<reference evidence="1 2" key="1">
    <citation type="submission" date="2020-02" db="EMBL/GenBank/DDBJ databases">
        <authorList>
            <person name="Ferguson B K."/>
        </authorList>
    </citation>
    <scope>NUCLEOTIDE SEQUENCE [LARGE SCALE GENOMIC DNA]</scope>
</reference>